<feature type="domain" description="Transglycosylase SLT" evidence="1">
    <location>
        <begin position="120"/>
        <end position="176"/>
    </location>
</feature>
<gene>
    <name evidence="3" type="ORF">MPLG2_0837</name>
</gene>
<evidence type="ECO:0000313" key="4">
    <source>
        <dbReference type="Proteomes" id="UP000238164"/>
    </source>
</evidence>
<evidence type="ECO:0000313" key="3">
    <source>
        <dbReference type="EMBL" id="SPD85873.1"/>
    </source>
</evidence>
<dbReference type="CDD" id="cd13399">
    <property type="entry name" value="Slt35-like"/>
    <property type="match status" value="1"/>
</dbReference>
<dbReference type="Gene3D" id="1.10.530.10">
    <property type="match status" value="1"/>
</dbReference>
<dbReference type="PANTHER" id="PTHR30163">
    <property type="entry name" value="MEMBRANE-BOUND LYTIC MUREIN TRANSGLYCOSYLASE B"/>
    <property type="match status" value="1"/>
</dbReference>
<dbReference type="Pfam" id="PF13406">
    <property type="entry name" value="SLT_2"/>
    <property type="match status" value="1"/>
</dbReference>
<evidence type="ECO:0000259" key="2">
    <source>
        <dbReference type="Pfam" id="PF26571"/>
    </source>
</evidence>
<dbReference type="GO" id="GO:0008933">
    <property type="term" value="F:peptidoglycan lytic transglycosylase activity"/>
    <property type="evidence" value="ECO:0007669"/>
    <property type="project" value="TreeGrafter"/>
</dbReference>
<dbReference type="Proteomes" id="UP000238164">
    <property type="component" value="Chromosome 1"/>
</dbReference>
<accession>A0A2N9JDM1</accession>
<keyword evidence="4" id="KW-1185">Reference proteome</keyword>
<dbReference type="SUPFAM" id="SSF53955">
    <property type="entry name" value="Lysozyme-like"/>
    <property type="match status" value="1"/>
</dbReference>
<dbReference type="OrthoDB" id="9796191at2"/>
<dbReference type="KEGG" id="mgg:MPLG2_0837"/>
<proteinExistence type="predicted"/>
<name>A0A2N9JDM1_9ACTN</name>
<dbReference type="PANTHER" id="PTHR30163:SF8">
    <property type="entry name" value="LYTIC MUREIN TRANSGLYCOSYLASE"/>
    <property type="match status" value="1"/>
</dbReference>
<evidence type="ECO:0000259" key="1">
    <source>
        <dbReference type="Pfam" id="PF13406"/>
    </source>
</evidence>
<sequence>MKALAWVVAAVLLFIMAASVGMITVGTAAVVPAITEQVRLDPCSAIDPSSATAHLSTSPTTGFSLPKWGSPRHQSLHSAAQTIPATVKALYVAAANRYKIPWQLLAGIGMAETRHGRNNTTSSAGAQGLMQFMPGTFASYGVDGNGDGKKQIHNDADSIFSAAHYLVASGVKKGTSGVIKALWAYNRSISYRNDVLYYAWAYAGKGGVVVDAADPDECLPGDEDLPGLDAPLPGFDGVCKPSHSSAEHGLRRTAIRGLRCIHAAFPQIKSMGGRRSSSSSTCSYSDHCKGLAVDFMIPKWSTKAGNSFGWRVARWVQAHAKALKVKYIIWDVKKWNPAGGKGWRPYRHPYGNTNPTLAHRNHVHVSFNS</sequence>
<dbReference type="InterPro" id="IPR031304">
    <property type="entry name" value="SLT_2"/>
</dbReference>
<dbReference type="AlphaFoldDB" id="A0A2N9JDM1"/>
<protein>
    <submittedName>
        <fullName evidence="3">Uncharacterized protein</fullName>
    </submittedName>
</protein>
<dbReference type="InterPro" id="IPR023346">
    <property type="entry name" value="Lysozyme-like_dom_sf"/>
</dbReference>
<dbReference type="InterPro" id="IPR058593">
    <property type="entry name" value="ARB_07466-like_C"/>
</dbReference>
<dbReference type="RefSeq" id="WP_105185004.1">
    <property type="nucleotide sequence ID" value="NZ_LT985188.1"/>
</dbReference>
<dbReference type="GO" id="GO:0009253">
    <property type="term" value="P:peptidoglycan catabolic process"/>
    <property type="evidence" value="ECO:0007669"/>
    <property type="project" value="TreeGrafter"/>
</dbReference>
<dbReference type="Pfam" id="PF26571">
    <property type="entry name" value="VldE"/>
    <property type="match status" value="1"/>
</dbReference>
<dbReference type="EMBL" id="LT985188">
    <property type="protein sequence ID" value="SPD85873.1"/>
    <property type="molecule type" value="Genomic_DNA"/>
</dbReference>
<feature type="domain" description="ARB-07466-like C-terminal" evidence="2">
    <location>
        <begin position="248"/>
        <end position="353"/>
    </location>
</feature>
<organism evidence="3 4">
    <name type="scientific">Micropruina glycogenica</name>
    <dbReference type="NCBI Taxonomy" id="75385"/>
    <lineage>
        <taxon>Bacteria</taxon>
        <taxon>Bacillati</taxon>
        <taxon>Actinomycetota</taxon>
        <taxon>Actinomycetes</taxon>
        <taxon>Propionibacteriales</taxon>
        <taxon>Nocardioidaceae</taxon>
        <taxon>Micropruina</taxon>
    </lineage>
</organism>
<dbReference type="InterPro" id="IPR043426">
    <property type="entry name" value="MltB-like"/>
</dbReference>
<reference evidence="3 4" key="1">
    <citation type="submission" date="2018-02" db="EMBL/GenBank/DDBJ databases">
        <authorList>
            <person name="Cohen D.B."/>
            <person name="Kent A.D."/>
        </authorList>
    </citation>
    <scope>NUCLEOTIDE SEQUENCE [LARGE SCALE GENOMIC DNA]</scope>
    <source>
        <strain evidence="3">1</strain>
    </source>
</reference>